<reference evidence="3" key="1">
    <citation type="journal article" date="2019" name="Plant Biotechnol. J.">
        <title>Genome sequencing of the Australian wild diploid species Gossypium australe highlights disease resistance and delayed gland morphogenesis.</title>
        <authorList>
            <person name="Cai Y."/>
            <person name="Cai X."/>
            <person name="Wang Q."/>
            <person name="Wang P."/>
            <person name="Zhang Y."/>
            <person name="Cai C."/>
            <person name="Xu Y."/>
            <person name="Wang K."/>
            <person name="Zhou Z."/>
            <person name="Wang C."/>
            <person name="Geng S."/>
            <person name="Li B."/>
            <person name="Dong Q."/>
            <person name="Hou Y."/>
            <person name="Wang H."/>
            <person name="Ai P."/>
            <person name="Liu Z."/>
            <person name="Yi F."/>
            <person name="Sun M."/>
            <person name="An G."/>
            <person name="Cheng J."/>
            <person name="Zhang Y."/>
            <person name="Shi Q."/>
            <person name="Xie Y."/>
            <person name="Shi X."/>
            <person name="Chang Y."/>
            <person name="Huang F."/>
            <person name="Chen Y."/>
            <person name="Hong S."/>
            <person name="Mi L."/>
            <person name="Sun Q."/>
            <person name="Zhang L."/>
            <person name="Zhou B."/>
            <person name="Peng R."/>
            <person name="Zhang X."/>
            <person name="Liu F."/>
        </authorList>
    </citation>
    <scope>NUCLEOTIDE SEQUENCE [LARGE SCALE GENOMIC DNA]</scope>
    <source>
        <strain evidence="3">cv. PA1801</strain>
    </source>
</reference>
<sequence>MSTSINKPRAHIVENPDDFMAAVVSKVNMVENSTKWIVDTDASKHFCANRETFTKFERVTEDNSSLNKCEICVEAKSARPSLNPITDRKTDLFDLVHTDLADFRNTESKNGKCYYITSVDDYSRYTKARLVVKEFTQKFGVDYFDTYSYVTKISTIHVLFALAFIHNLLVHQLDVKLAFLNNDLDEEIYIEQPPRFVTSGMEDKVCRLKKSLYGLKQAPKQLYEKFHKTILSFSFMIIGSLMFLMNYTQPDIAYAVSRLSRYTHNPNNEHRNALKHLLKYLKGILSWELKFVSYPVILKGYCDANWVTDNKVCSTSGYVFTLGGATISWKSGKQICIARSAMESEFIALDLAGQEAEWLRNLLAEIPSWEKSVPLISLLCDSQATIFVAKSQAYNVKKRHIRIRHESLRHLIKNGVLALDYVRSERNLVDPLTKRLSRKIVLDSSRGISLKPSG</sequence>
<evidence type="ECO:0000313" key="2">
    <source>
        <dbReference type="EMBL" id="KAA3471288.1"/>
    </source>
</evidence>
<dbReference type="AlphaFoldDB" id="A0A5B6VQE9"/>
<dbReference type="CDD" id="cd09272">
    <property type="entry name" value="RNase_HI_RT_Ty1"/>
    <property type="match status" value="1"/>
</dbReference>
<comment type="caution">
    <text evidence="2">The sequence shown here is derived from an EMBL/GenBank/DDBJ whole genome shotgun (WGS) entry which is preliminary data.</text>
</comment>
<organism evidence="2 3">
    <name type="scientific">Gossypium australe</name>
    <dbReference type="NCBI Taxonomy" id="47621"/>
    <lineage>
        <taxon>Eukaryota</taxon>
        <taxon>Viridiplantae</taxon>
        <taxon>Streptophyta</taxon>
        <taxon>Embryophyta</taxon>
        <taxon>Tracheophyta</taxon>
        <taxon>Spermatophyta</taxon>
        <taxon>Magnoliopsida</taxon>
        <taxon>eudicotyledons</taxon>
        <taxon>Gunneridae</taxon>
        <taxon>Pentapetalae</taxon>
        <taxon>rosids</taxon>
        <taxon>malvids</taxon>
        <taxon>Malvales</taxon>
        <taxon>Malvaceae</taxon>
        <taxon>Malvoideae</taxon>
        <taxon>Gossypium</taxon>
    </lineage>
</organism>
<gene>
    <name evidence="2" type="ORF">EPI10_016927</name>
</gene>
<keyword evidence="3" id="KW-1185">Reference proteome</keyword>
<evidence type="ECO:0000259" key="1">
    <source>
        <dbReference type="Pfam" id="PF07727"/>
    </source>
</evidence>
<dbReference type="PANTHER" id="PTHR11439:SF440">
    <property type="entry name" value="INTEGRASE CATALYTIC DOMAIN-CONTAINING PROTEIN"/>
    <property type="match status" value="1"/>
</dbReference>
<accession>A0A5B6VQE9</accession>
<dbReference type="OrthoDB" id="1001974at2759"/>
<dbReference type="Proteomes" id="UP000325315">
    <property type="component" value="Unassembled WGS sequence"/>
</dbReference>
<dbReference type="PANTHER" id="PTHR11439">
    <property type="entry name" value="GAG-POL-RELATED RETROTRANSPOSON"/>
    <property type="match status" value="1"/>
</dbReference>
<dbReference type="SUPFAM" id="SSF56672">
    <property type="entry name" value="DNA/RNA polymerases"/>
    <property type="match status" value="1"/>
</dbReference>
<dbReference type="Pfam" id="PF07727">
    <property type="entry name" value="RVT_2"/>
    <property type="match status" value="1"/>
</dbReference>
<proteinExistence type="predicted"/>
<evidence type="ECO:0000313" key="3">
    <source>
        <dbReference type="Proteomes" id="UP000325315"/>
    </source>
</evidence>
<name>A0A5B6VQE9_9ROSI</name>
<feature type="domain" description="Reverse transcriptase Ty1/copia-type" evidence="1">
    <location>
        <begin position="126"/>
        <end position="236"/>
    </location>
</feature>
<protein>
    <submittedName>
        <fullName evidence="2">Retrovirus-related Pol polyprotein from transposon TNT 1-94</fullName>
    </submittedName>
</protein>
<dbReference type="InterPro" id="IPR013103">
    <property type="entry name" value="RVT_2"/>
</dbReference>
<dbReference type="InterPro" id="IPR043502">
    <property type="entry name" value="DNA/RNA_pol_sf"/>
</dbReference>
<dbReference type="EMBL" id="SMMG02000006">
    <property type="protein sequence ID" value="KAA3471288.1"/>
    <property type="molecule type" value="Genomic_DNA"/>
</dbReference>